<dbReference type="Gene3D" id="2.40.160.10">
    <property type="entry name" value="Porin"/>
    <property type="match status" value="1"/>
</dbReference>
<dbReference type="GO" id="GO:0015288">
    <property type="term" value="F:porin activity"/>
    <property type="evidence" value="ECO:0007669"/>
    <property type="project" value="InterPro"/>
</dbReference>
<name>A0A2T3NB81_9GAMM</name>
<dbReference type="EMBL" id="PYMB01000008">
    <property type="protein sequence ID" value="PSW11118.1"/>
    <property type="molecule type" value="Genomic_DNA"/>
</dbReference>
<dbReference type="InterPro" id="IPR050298">
    <property type="entry name" value="Gram-neg_bact_OMP"/>
</dbReference>
<keyword evidence="2 4" id="KW-0732">Signal</keyword>
<dbReference type="GO" id="GO:0034220">
    <property type="term" value="P:monoatomic ion transmembrane transport"/>
    <property type="evidence" value="ECO:0007669"/>
    <property type="project" value="InterPro"/>
</dbReference>
<feature type="domain" description="Porin" evidence="5">
    <location>
        <begin position="13"/>
        <end position="352"/>
    </location>
</feature>
<dbReference type="PANTHER" id="PTHR34501">
    <property type="entry name" value="PROTEIN YDDL-RELATED"/>
    <property type="match status" value="1"/>
</dbReference>
<dbReference type="OrthoDB" id="8173690at2"/>
<proteinExistence type="predicted"/>
<dbReference type="SUPFAM" id="SSF56935">
    <property type="entry name" value="Porins"/>
    <property type="match status" value="1"/>
</dbReference>
<dbReference type="AlphaFoldDB" id="A0A2T3NB81"/>
<dbReference type="GO" id="GO:0009279">
    <property type="term" value="C:cell outer membrane"/>
    <property type="evidence" value="ECO:0007669"/>
    <property type="project" value="UniProtKB-SubCell"/>
</dbReference>
<protein>
    <submittedName>
        <fullName evidence="6">Porin</fullName>
    </submittedName>
</protein>
<evidence type="ECO:0000259" key="5">
    <source>
        <dbReference type="Pfam" id="PF13609"/>
    </source>
</evidence>
<dbReference type="InterPro" id="IPR023614">
    <property type="entry name" value="Porin_dom_sf"/>
</dbReference>
<dbReference type="CDD" id="cd00342">
    <property type="entry name" value="gram_neg_porins"/>
    <property type="match status" value="1"/>
</dbReference>
<organism evidence="6 7">
    <name type="scientific">Photobacterium rosenbergii</name>
    <dbReference type="NCBI Taxonomy" id="294936"/>
    <lineage>
        <taxon>Bacteria</taxon>
        <taxon>Pseudomonadati</taxon>
        <taxon>Pseudomonadota</taxon>
        <taxon>Gammaproteobacteria</taxon>
        <taxon>Vibrionales</taxon>
        <taxon>Vibrionaceae</taxon>
        <taxon>Photobacterium</taxon>
    </lineage>
</organism>
<evidence type="ECO:0000313" key="6">
    <source>
        <dbReference type="EMBL" id="PSW11118.1"/>
    </source>
</evidence>
<dbReference type="Pfam" id="PF13609">
    <property type="entry name" value="Porin_4"/>
    <property type="match status" value="1"/>
</dbReference>
<dbReference type="RefSeq" id="WP_107299286.1">
    <property type="nucleotide sequence ID" value="NZ_PYMB01000008.1"/>
</dbReference>
<dbReference type="PRINTS" id="PR00182">
    <property type="entry name" value="ECOLNEIPORIN"/>
</dbReference>
<reference evidence="6 7" key="1">
    <citation type="submission" date="2018-03" db="EMBL/GenBank/DDBJ databases">
        <title>Whole genome sequencing of Histamine producing bacteria.</title>
        <authorList>
            <person name="Butler K."/>
        </authorList>
    </citation>
    <scope>NUCLEOTIDE SEQUENCE [LARGE SCALE GENOMIC DNA]</scope>
    <source>
        <strain evidence="6 7">DSM 19138</strain>
    </source>
</reference>
<dbReference type="InterPro" id="IPR033900">
    <property type="entry name" value="Gram_neg_porin_domain"/>
</dbReference>
<feature type="chain" id="PRO_5015500433" evidence="4">
    <location>
        <begin position="27"/>
        <end position="388"/>
    </location>
</feature>
<dbReference type="Proteomes" id="UP000241346">
    <property type="component" value="Unassembled WGS sequence"/>
</dbReference>
<evidence type="ECO:0000256" key="1">
    <source>
        <dbReference type="ARBA" id="ARBA00004571"/>
    </source>
</evidence>
<comment type="subcellular location">
    <subcellularLocation>
        <location evidence="1">Cell outer membrane</location>
        <topology evidence="1">Multi-pass membrane protein</topology>
    </subcellularLocation>
</comment>
<keyword evidence="3" id="KW-0472">Membrane</keyword>
<evidence type="ECO:0000256" key="3">
    <source>
        <dbReference type="ARBA" id="ARBA00023136"/>
    </source>
</evidence>
<comment type="caution">
    <text evidence="6">The sequence shown here is derived from an EMBL/GenBank/DDBJ whole genome shotgun (WGS) entry which is preliminary data.</text>
</comment>
<gene>
    <name evidence="6" type="ORF">C9J01_16785</name>
</gene>
<evidence type="ECO:0000256" key="4">
    <source>
        <dbReference type="SAM" id="SignalP"/>
    </source>
</evidence>
<feature type="signal peptide" evidence="4">
    <location>
        <begin position="1"/>
        <end position="26"/>
    </location>
</feature>
<dbReference type="PANTHER" id="PTHR34501:SF2">
    <property type="entry name" value="OUTER MEMBRANE PORIN F-RELATED"/>
    <property type="match status" value="1"/>
</dbReference>
<sequence>MDKIFKRTLLGAAVMSATVAAVPAQANDTDAKYEVYGVVAVQVHNRDYDNSPNLDGTQVNNETRIGFRGSKQFANFAPKFIWQVESGYVDPSYSGHEDKGGLGERDTFVGFEDFETFGQVRVGRVLTPIYELVDWPGANPGLGDVWDWGGLIGGSKFQDRSSNTIRWDSPNWNGFSMDVATGRTSAAATGSDEGWWHGAAGHYKVGPIQFDAAYEMNYDTRETFQDGQTTVKDPTLGSTSYQDFTREWDNNTYLLGLQGWFDNGISFFAQYRWQEAEVTSGTDKGREEKQEAMTSGLMYNIGDWQFKVGYAKNFDLEVNGQKISGTSDDVISGQVMYFVDPAAVLYLRARDVSFGDNTVDTGVGNNTTYSRWKSDSFSEISVGVEYYF</sequence>
<accession>A0A2T3NB81</accession>
<evidence type="ECO:0000313" key="7">
    <source>
        <dbReference type="Proteomes" id="UP000241346"/>
    </source>
</evidence>
<dbReference type="InterPro" id="IPR001702">
    <property type="entry name" value="Porin_Gram-ve"/>
</dbReference>
<evidence type="ECO:0000256" key="2">
    <source>
        <dbReference type="ARBA" id="ARBA00022729"/>
    </source>
</evidence>